<evidence type="ECO:0000313" key="3">
    <source>
        <dbReference type="EMBL" id="KAH6866091.1"/>
    </source>
</evidence>
<keyword evidence="4" id="KW-1185">Reference proteome</keyword>
<dbReference type="Gene3D" id="1.25.40.20">
    <property type="entry name" value="Ankyrin repeat-containing domain"/>
    <property type="match status" value="1"/>
</dbReference>
<dbReference type="SMART" id="SM00248">
    <property type="entry name" value="ANK"/>
    <property type="match status" value="2"/>
</dbReference>
<dbReference type="SUPFAM" id="SSF48403">
    <property type="entry name" value="Ankyrin repeat"/>
    <property type="match status" value="1"/>
</dbReference>
<evidence type="ECO:0000256" key="2">
    <source>
        <dbReference type="ARBA" id="ARBA00023043"/>
    </source>
</evidence>
<dbReference type="PANTHER" id="PTHR24171">
    <property type="entry name" value="ANKYRIN REPEAT DOMAIN-CONTAINING PROTEIN 39-RELATED"/>
    <property type="match status" value="1"/>
</dbReference>
<reference evidence="3 4" key="1">
    <citation type="journal article" date="2021" name="Nat. Commun.">
        <title>Genetic determinants of endophytism in the Arabidopsis root mycobiome.</title>
        <authorList>
            <person name="Mesny F."/>
            <person name="Miyauchi S."/>
            <person name="Thiergart T."/>
            <person name="Pickel B."/>
            <person name="Atanasova L."/>
            <person name="Karlsson M."/>
            <person name="Huettel B."/>
            <person name="Barry K.W."/>
            <person name="Haridas S."/>
            <person name="Chen C."/>
            <person name="Bauer D."/>
            <person name="Andreopoulos W."/>
            <person name="Pangilinan J."/>
            <person name="LaButti K."/>
            <person name="Riley R."/>
            <person name="Lipzen A."/>
            <person name="Clum A."/>
            <person name="Drula E."/>
            <person name="Henrissat B."/>
            <person name="Kohler A."/>
            <person name="Grigoriev I.V."/>
            <person name="Martin F.M."/>
            <person name="Hacquard S."/>
        </authorList>
    </citation>
    <scope>NUCLEOTIDE SEQUENCE [LARGE SCALE GENOMIC DNA]</scope>
    <source>
        <strain evidence="3 4">MPI-CAGE-CH-0241</strain>
    </source>
</reference>
<dbReference type="PANTHER" id="PTHR24171:SF8">
    <property type="entry name" value="BRCA1-ASSOCIATED RING DOMAIN PROTEIN 1"/>
    <property type="match status" value="1"/>
</dbReference>
<dbReference type="InterPro" id="IPR036770">
    <property type="entry name" value="Ankyrin_rpt-contain_sf"/>
</dbReference>
<keyword evidence="2" id="KW-0040">ANK repeat</keyword>
<proteinExistence type="predicted"/>
<dbReference type="GO" id="GO:0004842">
    <property type="term" value="F:ubiquitin-protein transferase activity"/>
    <property type="evidence" value="ECO:0007669"/>
    <property type="project" value="TreeGrafter"/>
</dbReference>
<dbReference type="AlphaFoldDB" id="A0A9P9AIT2"/>
<name>A0A9P9AIT2_9HYPO</name>
<organism evidence="3 4">
    <name type="scientific">Thelonectria olida</name>
    <dbReference type="NCBI Taxonomy" id="1576542"/>
    <lineage>
        <taxon>Eukaryota</taxon>
        <taxon>Fungi</taxon>
        <taxon>Dikarya</taxon>
        <taxon>Ascomycota</taxon>
        <taxon>Pezizomycotina</taxon>
        <taxon>Sordariomycetes</taxon>
        <taxon>Hypocreomycetidae</taxon>
        <taxon>Hypocreales</taxon>
        <taxon>Nectriaceae</taxon>
        <taxon>Thelonectria</taxon>
    </lineage>
</organism>
<dbReference type="OrthoDB" id="341259at2759"/>
<protein>
    <submittedName>
        <fullName evidence="3">Ankyrin repeat protein</fullName>
    </submittedName>
</protein>
<keyword evidence="1" id="KW-0677">Repeat</keyword>
<evidence type="ECO:0000313" key="4">
    <source>
        <dbReference type="Proteomes" id="UP000777438"/>
    </source>
</evidence>
<dbReference type="GO" id="GO:0085020">
    <property type="term" value="P:protein K6-linked ubiquitination"/>
    <property type="evidence" value="ECO:0007669"/>
    <property type="project" value="TreeGrafter"/>
</dbReference>
<dbReference type="InterPro" id="IPR002110">
    <property type="entry name" value="Ankyrin_rpt"/>
</dbReference>
<gene>
    <name evidence="3" type="ORF">B0T10DRAFT_420329</name>
</gene>
<accession>A0A9P9AIT2</accession>
<dbReference type="Pfam" id="PF12796">
    <property type="entry name" value="Ank_2"/>
    <property type="match status" value="1"/>
</dbReference>
<dbReference type="EMBL" id="JAGPYM010000149">
    <property type="protein sequence ID" value="KAH6866091.1"/>
    <property type="molecule type" value="Genomic_DNA"/>
</dbReference>
<dbReference type="Proteomes" id="UP000777438">
    <property type="component" value="Unassembled WGS sequence"/>
</dbReference>
<sequence>MTGLHLATYFGVEEATNCLLQKTVETDAKDTYSRTPLSYAAAGGHKGVIELLVKTGKADVNLQDGHGRTPLWYAAVGGYEPN</sequence>
<comment type="caution">
    <text evidence="3">The sequence shown here is derived from an EMBL/GenBank/DDBJ whole genome shotgun (WGS) entry which is preliminary data.</text>
</comment>
<evidence type="ECO:0000256" key="1">
    <source>
        <dbReference type="ARBA" id="ARBA00022737"/>
    </source>
</evidence>